<dbReference type="AlphaFoldDB" id="A0A1V8X6Q8"/>
<evidence type="ECO:0000313" key="2">
    <source>
        <dbReference type="Proteomes" id="UP000352698"/>
    </source>
</evidence>
<organism evidence="1 2">
    <name type="scientific">Enterococcus hirae</name>
    <dbReference type="NCBI Taxonomy" id="1354"/>
    <lineage>
        <taxon>Bacteria</taxon>
        <taxon>Bacillati</taxon>
        <taxon>Bacillota</taxon>
        <taxon>Bacilli</taxon>
        <taxon>Lactobacillales</taxon>
        <taxon>Enterococcaceae</taxon>
        <taxon>Enterococcus</taxon>
    </lineage>
</organism>
<protein>
    <submittedName>
        <fullName evidence="1">Transposase</fullName>
    </submittedName>
</protein>
<gene>
    <name evidence="1" type="ORF">NCTC12204_01380</name>
</gene>
<accession>A0A1V8X6Q8</accession>
<dbReference type="STRING" id="1354.A6P53_06050"/>
<dbReference type="EMBL" id="CABEEP010000001">
    <property type="protein sequence ID" value="VTQ63891.1"/>
    <property type="molecule type" value="Genomic_DNA"/>
</dbReference>
<reference evidence="1 2" key="1">
    <citation type="submission" date="2019-05" db="EMBL/GenBank/DDBJ databases">
        <authorList>
            <consortium name="Pathogen Informatics"/>
        </authorList>
    </citation>
    <scope>NUCLEOTIDE SEQUENCE [LARGE SCALE GENOMIC DNA]</scope>
    <source>
        <strain evidence="1 2">NCTC12204</strain>
    </source>
</reference>
<dbReference type="Proteomes" id="UP000352698">
    <property type="component" value="Unassembled WGS sequence"/>
</dbReference>
<name>A0A1V8X6Q8_ENTHR</name>
<sequence length="67" mass="7937">MENWHYLEEQDEYICPANRPIPFKNDSRKIKVALFKISKSMNVRIVGTVQSVVNVRVRKVNKSEKFK</sequence>
<proteinExistence type="predicted"/>
<evidence type="ECO:0000313" key="1">
    <source>
        <dbReference type="EMBL" id="VTQ63891.1"/>
    </source>
</evidence>
<comment type="caution">
    <text evidence="1">The sequence shown here is derived from an EMBL/GenBank/DDBJ whole genome shotgun (WGS) entry which is preliminary data.</text>
</comment>